<name>A0A5C3QRT7_9AGAR</name>
<gene>
    <name evidence="1" type="ORF">BDV98DRAFT_88877</name>
</gene>
<accession>A0A5C3QRT7</accession>
<evidence type="ECO:0000313" key="2">
    <source>
        <dbReference type="Proteomes" id="UP000305067"/>
    </source>
</evidence>
<keyword evidence="2" id="KW-1185">Reference proteome</keyword>
<dbReference type="AlphaFoldDB" id="A0A5C3QRT7"/>
<reference evidence="1 2" key="1">
    <citation type="journal article" date="2019" name="Nat. Ecol. Evol.">
        <title>Megaphylogeny resolves global patterns of mushroom evolution.</title>
        <authorList>
            <person name="Varga T."/>
            <person name="Krizsan K."/>
            <person name="Foldi C."/>
            <person name="Dima B."/>
            <person name="Sanchez-Garcia M."/>
            <person name="Sanchez-Ramirez S."/>
            <person name="Szollosi G.J."/>
            <person name="Szarkandi J.G."/>
            <person name="Papp V."/>
            <person name="Albert L."/>
            <person name="Andreopoulos W."/>
            <person name="Angelini C."/>
            <person name="Antonin V."/>
            <person name="Barry K.W."/>
            <person name="Bougher N.L."/>
            <person name="Buchanan P."/>
            <person name="Buyck B."/>
            <person name="Bense V."/>
            <person name="Catcheside P."/>
            <person name="Chovatia M."/>
            <person name="Cooper J."/>
            <person name="Damon W."/>
            <person name="Desjardin D."/>
            <person name="Finy P."/>
            <person name="Geml J."/>
            <person name="Haridas S."/>
            <person name="Hughes K."/>
            <person name="Justo A."/>
            <person name="Karasinski D."/>
            <person name="Kautmanova I."/>
            <person name="Kiss B."/>
            <person name="Kocsube S."/>
            <person name="Kotiranta H."/>
            <person name="LaButti K.M."/>
            <person name="Lechner B.E."/>
            <person name="Liimatainen K."/>
            <person name="Lipzen A."/>
            <person name="Lukacs Z."/>
            <person name="Mihaltcheva S."/>
            <person name="Morgado L.N."/>
            <person name="Niskanen T."/>
            <person name="Noordeloos M.E."/>
            <person name="Ohm R.A."/>
            <person name="Ortiz-Santana B."/>
            <person name="Ovrebo C."/>
            <person name="Racz N."/>
            <person name="Riley R."/>
            <person name="Savchenko A."/>
            <person name="Shiryaev A."/>
            <person name="Soop K."/>
            <person name="Spirin V."/>
            <person name="Szebenyi C."/>
            <person name="Tomsovsky M."/>
            <person name="Tulloss R.E."/>
            <person name="Uehling J."/>
            <person name="Grigoriev I.V."/>
            <person name="Vagvolgyi C."/>
            <person name="Papp T."/>
            <person name="Martin F.M."/>
            <person name="Miettinen O."/>
            <person name="Hibbett D.S."/>
            <person name="Nagy L.G."/>
        </authorList>
    </citation>
    <scope>NUCLEOTIDE SEQUENCE [LARGE SCALE GENOMIC DNA]</scope>
    <source>
        <strain evidence="1 2">CBS 309.79</strain>
    </source>
</reference>
<protein>
    <submittedName>
        <fullName evidence="1">Uncharacterized protein</fullName>
    </submittedName>
</protein>
<dbReference type="Proteomes" id="UP000305067">
    <property type="component" value="Unassembled WGS sequence"/>
</dbReference>
<dbReference type="EMBL" id="ML178826">
    <property type="protein sequence ID" value="TFL01074.1"/>
    <property type="molecule type" value="Genomic_DNA"/>
</dbReference>
<organism evidence="1 2">
    <name type="scientific">Pterulicium gracile</name>
    <dbReference type="NCBI Taxonomy" id="1884261"/>
    <lineage>
        <taxon>Eukaryota</taxon>
        <taxon>Fungi</taxon>
        <taxon>Dikarya</taxon>
        <taxon>Basidiomycota</taxon>
        <taxon>Agaricomycotina</taxon>
        <taxon>Agaricomycetes</taxon>
        <taxon>Agaricomycetidae</taxon>
        <taxon>Agaricales</taxon>
        <taxon>Pleurotineae</taxon>
        <taxon>Pterulaceae</taxon>
        <taxon>Pterulicium</taxon>
    </lineage>
</organism>
<evidence type="ECO:0000313" key="1">
    <source>
        <dbReference type="EMBL" id="TFL01074.1"/>
    </source>
</evidence>
<sequence length="144" mass="15304">MFRVLCIHAVCYPCHCYSLIPTLPHISFLRSNLKFDWSECLSTVGGSVGSSDATSAALLDQGPSLPAGLADTDVGAVLVVDALVTTYRTSHKQVSVVELVGQSNENVPGEQGIWAWTAPKKSAATATREKMRAIVCDVVEVGLV</sequence>
<proteinExistence type="predicted"/>